<protein>
    <submittedName>
        <fullName evidence="2">Uncharacterized protein</fullName>
    </submittedName>
</protein>
<dbReference type="EMBL" id="CYRY02002736">
    <property type="protein sequence ID" value="VCW67456.1"/>
    <property type="molecule type" value="Genomic_DNA"/>
</dbReference>
<evidence type="ECO:0000256" key="1">
    <source>
        <dbReference type="SAM" id="MobiDB-lite"/>
    </source>
</evidence>
<evidence type="ECO:0000313" key="2">
    <source>
        <dbReference type="EMBL" id="VCW67456.1"/>
    </source>
</evidence>
<organism evidence="2 3">
    <name type="scientific">Gulo gulo</name>
    <name type="common">Wolverine</name>
    <name type="synonym">Gluton</name>
    <dbReference type="NCBI Taxonomy" id="48420"/>
    <lineage>
        <taxon>Eukaryota</taxon>
        <taxon>Metazoa</taxon>
        <taxon>Chordata</taxon>
        <taxon>Craniata</taxon>
        <taxon>Vertebrata</taxon>
        <taxon>Euteleostomi</taxon>
        <taxon>Mammalia</taxon>
        <taxon>Eutheria</taxon>
        <taxon>Laurasiatheria</taxon>
        <taxon>Carnivora</taxon>
        <taxon>Caniformia</taxon>
        <taxon>Musteloidea</taxon>
        <taxon>Mustelidae</taxon>
        <taxon>Guloninae</taxon>
        <taxon>Gulo</taxon>
    </lineage>
</organism>
<keyword evidence="3" id="KW-1185">Reference proteome</keyword>
<feature type="compositionally biased region" description="Acidic residues" evidence="1">
    <location>
        <begin position="28"/>
        <end position="37"/>
    </location>
</feature>
<feature type="compositionally biased region" description="Polar residues" evidence="1">
    <location>
        <begin position="44"/>
        <end position="56"/>
    </location>
</feature>
<comment type="caution">
    <text evidence="2">The sequence shown here is derived from an EMBL/GenBank/DDBJ whole genome shotgun (WGS) entry which is preliminary data.</text>
</comment>
<name>A0A9X9LG83_GULGU</name>
<accession>A0A9X9LG83</accession>
<reference evidence="2 3" key="1">
    <citation type="submission" date="2018-10" db="EMBL/GenBank/DDBJ databases">
        <authorList>
            <person name="Ekblom R."/>
            <person name="Jareborg N."/>
        </authorList>
    </citation>
    <scope>NUCLEOTIDE SEQUENCE [LARGE SCALE GENOMIC DNA]</scope>
    <source>
        <tissue evidence="2">Muscle</tissue>
    </source>
</reference>
<feature type="region of interest" description="Disordered" evidence="1">
    <location>
        <begin position="18"/>
        <end position="63"/>
    </location>
</feature>
<feature type="non-terminal residue" evidence="2">
    <location>
        <position position="1"/>
    </location>
</feature>
<proteinExistence type="predicted"/>
<dbReference type="AlphaFoldDB" id="A0A9X9LG83"/>
<dbReference type="Proteomes" id="UP000269945">
    <property type="component" value="Unassembled WGS sequence"/>
</dbReference>
<sequence>MEEEEAVAVQEEALALLVQDEGQHGKEGEDEEDEDLALGDQGHTDWSWSTLSTQPGTDPGADL</sequence>
<gene>
    <name evidence="2" type="ORF">BN2614_LOCUS2</name>
</gene>
<evidence type="ECO:0000313" key="3">
    <source>
        <dbReference type="Proteomes" id="UP000269945"/>
    </source>
</evidence>